<sequence length="206" mass="21922">MAEVVTTGTGEVERTADRAQLSVTFEATGTDRTDAVTQLSGKVAAVEELLDRSGVEVRSRRLAVYDNWAGDRRAGSRATQDYTLRITDPDALAELLARLIIAEPGWLNGPHWELSDKAEATREAQRLAVADARTRAQGYAMALGARLGPLSRLTDGTADQGGFNRSYAMAAAGPGGGGLPDTSQLNHVPQLVTVSVRCTAAWTLLD</sequence>
<organism evidence="1 2">
    <name type="scientific">Solihabitans fulvus</name>
    <dbReference type="NCBI Taxonomy" id="1892852"/>
    <lineage>
        <taxon>Bacteria</taxon>
        <taxon>Bacillati</taxon>
        <taxon>Actinomycetota</taxon>
        <taxon>Actinomycetes</taxon>
        <taxon>Pseudonocardiales</taxon>
        <taxon>Pseudonocardiaceae</taxon>
        <taxon>Solihabitans</taxon>
    </lineage>
</organism>
<name>A0A5B2XK49_9PSEU</name>
<evidence type="ECO:0000313" key="1">
    <source>
        <dbReference type="EMBL" id="KAA2263465.1"/>
    </source>
</evidence>
<dbReference type="PANTHER" id="PTHR34387">
    <property type="entry name" value="SLR1258 PROTEIN"/>
    <property type="match status" value="1"/>
</dbReference>
<dbReference type="PANTHER" id="PTHR34387:SF1">
    <property type="entry name" value="PERIPLASMIC IMMUNOGENIC PROTEIN"/>
    <property type="match status" value="1"/>
</dbReference>
<dbReference type="Proteomes" id="UP000323454">
    <property type="component" value="Unassembled WGS sequence"/>
</dbReference>
<proteinExistence type="predicted"/>
<dbReference type="RefSeq" id="WP_149849197.1">
    <property type="nucleotide sequence ID" value="NZ_VUOB01000016.1"/>
</dbReference>
<comment type="caution">
    <text evidence="1">The sequence shown here is derived from an EMBL/GenBank/DDBJ whole genome shotgun (WGS) entry which is preliminary data.</text>
</comment>
<accession>A0A5B2XK49</accession>
<dbReference type="AlphaFoldDB" id="A0A5B2XK49"/>
<protein>
    <submittedName>
        <fullName evidence="1">SIMPL domain-containing protein</fullName>
    </submittedName>
</protein>
<reference evidence="1 2" key="1">
    <citation type="submission" date="2019-09" db="EMBL/GenBank/DDBJ databases">
        <title>Goodfellowia gen. nov., a new genus of the Pseudonocardineae related to Actinoalloteichus, containing Goodfellowia coeruleoviolacea gen. nov., comb. nov. gen. nov., comb. nov.</title>
        <authorList>
            <person name="Labeda D."/>
        </authorList>
    </citation>
    <scope>NUCLEOTIDE SEQUENCE [LARGE SCALE GENOMIC DNA]</scope>
    <source>
        <strain evidence="1 2">AN110305</strain>
    </source>
</reference>
<dbReference type="InterPro" id="IPR007497">
    <property type="entry name" value="SIMPL/DUF541"/>
</dbReference>
<dbReference type="InterPro" id="IPR052022">
    <property type="entry name" value="26kDa_periplasmic_antigen"/>
</dbReference>
<gene>
    <name evidence="1" type="ORF">F0L68_09865</name>
</gene>
<dbReference type="EMBL" id="VUOB01000016">
    <property type="protein sequence ID" value="KAA2263465.1"/>
    <property type="molecule type" value="Genomic_DNA"/>
</dbReference>
<evidence type="ECO:0000313" key="2">
    <source>
        <dbReference type="Proteomes" id="UP000323454"/>
    </source>
</evidence>
<reference evidence="1 2" key="2">
    <citation type="submission" date="2019-09" db="EMBL/GenBank/DDBJ databases">
        <authorList>
            <person name="Jin C."/>
        </authorList>
    </citation>
    <scope>NUCLEOTIDE SEQUENCE [LARGE SCALE GENOMIC DNA]</scope>
    <source>
        <strain evidence="1 2">AN110305</strain>
    </source>
</reference>
<dbReference type="GO" id="GO:0006974">
    <property type="term" value="P:DNA damage response"/>
    <property type="evidence" value="ECO:0007669"/>
    <property type="project" value="TreeGrafter"/>
</dbReference>
<dbReference type="OrthoDB" id="3689574at2"/>
<keyword evidence="2" id="KW-1185">Reference proteome</keyword>
<dbReference type="Pfam" id="PF04402">
    <property type="entry name" value="SIMPL"/>
    <property type="match status" value="1"/>
</dbReference>
<dbReference type="Gene3D" id="3.30.70.2970">
    <property type="entry name" value="Protein of unknown function (DUF541), domain 2"/>
    <property type="match status" value="1"/>
</dbReference>
<dbReference type="Gene3D" id="3.30.110.170">
    <property type="entry name" value="Protein of unknown function (DUF541), domain 1"/>
    <property type="match status" value="1"/>
</dbReference>